<dbReference type="GO" id="GO:0007346">
    <property type="term" value="P:regulation of mitotic cell cycle"/>
    <property type="evidence" value="ECO:0007669"/>
    <property type="project" value="TreeGrafter"/>
</dbReference>
<dbReference type="RefSeq" id="XP_053538623.1">
    <property type="nucleotide sequence ID" value="XM_053682648.1"/>
</dbReference>
<dbReference type="Gene3D" id="3.30.200.20">
    <property type="entry name" value="Phosphorylase Kinase, domain 1"/>
    <property type="match status" value="2"/>
</dbReference>
<evidence type="ECO:0000256" key="12">
    <source>
        <dbReference type="ARBA" id="ARBA00047899"/>
    </source>
</evidence>
<dbReference type="Proteomes" id="UP000221080">
    <property type="component" value="Chromosome 9"/>
</dbReference>
<evidence type="ECO:0000256" key="8">
    <source>
        <dbReference type="ARBA" id="ARBA00022777"/>
    </source>
</evidence>
<evidence type="ECO:0000256" key="4">
    <source>
        <dbReference type="ARBA" id="ARBA00022448"/>
    </source>
</evidence>
<dbReference type="InterPro" id="IPR051138">
    <property type="entry name" value="PIM_Ser/Thr_kinase"/>
</dbReference>
<protein>
    <recommendedName>
        <fullName evidence="3">non-specific serine/threonine protein kinase</fullName>
        <ecNumber evidence="3">2.7.11.1</ecNumber>
    </recommendedName>
</protein>
<dbReference type="GO" id="GO:0005524">
    <property type="term" value="F:ATP binding"/>
    <property type="evidence" value="ECO:0007669"/>
    <property type="project" value="UniProtKB-KW"/>
</dbReference>
<dbReference type="GeneID" id="128628788"/>
<organism evidence="15 16">
    <name type="scientific">Ictalurus punctatus</name>
    <name type="common">Channel catfish</name>
    <name type="synonym">Silurus punctatus</name>
    <dbReference type="NCBI Taxonomy" id="7998"/>
    <lineage>
        <taxon>Eukaryota</taxon>
        <taxon>Metazoa</taxon>
        <taxon>Chordata</taxon>
        <taxon>Craniata</taxon>
        <taxon>Vertebrata</taxon>
        <taxon>Euteleostomi</taxon>
        <taxon>Actinopterygii</taxon>
        <taxon>Neopterygii</taxon>
        <taxon>Teleostei</taxon>
        <taxon>Ostariophysi</taxon>
        <taxon>Siluriformes</taxon>
        <taxon>Ictaluridae</taxon>
        <taxon>Ictalurus</taxon>
    </lineage>
</organism>
<dbReference type="GO" id="GO:0004674">
    <property type="term" value="F:protein serine/threonine kinase activity"/>
    <property type="evidence" value="ECO:0007669"/>
    <property type="project" value="UniProtKB-KW"/>
</dbReference>
<evidence type="ECO:0000256" key="1">
    <source>
        <dbReference type="ARBA" id="ARBA00004240"/>
    </source>
</evidence>
<dbReference type="Pfam" id="PF12931">
    <property type="entry name" value="TPR_Sec16"/>
    <property type="match status" value="1"/>
</dbReference>
<evidence type="ECO:0000256" key="5">
    <source>
        <dbReference type="ARBA" id="ARBA00022527"/>
    </source>
</evidence>
<dbReference type="PROSITE" id="PS50011">
    <property type="entry name" value="PROTEIN_KINASE_DOM"/>
    <property type="match status" value="1"/>
</dbReference>
<keyword evidence="11" id="KW-0931">ER-Golgi transport</keyword>
<dbReference type="InterPro" id="IPR011009">
    <property type="entry name" value="Kinase-like_dom_sf"/>
</dbReference>
<dbReference type="AlphaFoldDB" id="A0A9F7TKH2"/>
<dbReference type="PANTHER" id="PTHR22984">
    <property type="entry name" value="SERINE/THREONINE-PROTEIN KINASE PIM"/>
    <property type="match status" value="1"/>
</dbReference>
<reference evidence="15" key="1">
    <citation type="journal article" date="2016" name="Nat. Commun.">
        <title>The channel catfish genome sequence provides insights into the evolution of scale formation in teleosts.</title>
        <authorList>
            <person name="Liu Z."/>
            <person name="Liu S."/>
            <person name="Yao J."/>
            <person name="Bao L."/>
            <person name="Zhang J."/>
            <person name="Li Y."/>
            <person name="Jiang C."/>
            <person name="Sun L."/>
            <person name="Wang R."/>
            <person name="Zhang Y."/>
            <person name="Zhou T."/>
            <person name="Zeng Q."/>
            <person name="Fu Q."/>
            <person name="Gao S."/>
            <person name="Li N."/>
            <person name="Koren S."/>
            <person name="Jiang Y."/>
            <person name="Zimin A."/>
            <person name="Xu P."/>
            <person name="Phillippy A.M."/>
            <person name="Geng X."/>
            <person name="Song L."/>
            <person name="Sun F."/>
            <person name="Li C."/>
            <person name="Wang X."/>
            <person name="Chen A."/>
            <person name="Jin Y."/>
            <person name="Yuan Z."/>
            <person name="Yang Y."/>
            <person name="Tan S."/>
            <person name="Peatman E."/>
            <person name="Lu J."/>
            <person name="Qin Z."/>
            <person name="Dunham R."/>
            <person name="Li Z."/>
            <person name="Sonstegard T."/>
            <person name="Feng J."/>
            <person name="Danzmann R.G."/>
            <person name="Schroeder S."/>
            <person name="Scheffler B."/>
            <person name="Duke M.V."/>
            <person name="Ballard L."/>
            <person name="Kucuktas H."/>
            <person name="Kaltenboeck L."/>
            <person name="Liu H."/>
            <person name="Armbruster J."/>
            <person name="Xie Y."/>
            <person name="Kirby M.L."/>
            <person name="Tian Y."/>
            <person name="Flanagan M.E."/>
            <person name="Mu W."/>
            <person name="Waldbieser G.C."/>
        </authorList>
    </citation>
    <scope>NUCLEOTIDE SEQUENCE [LARGE SCALE GENOMIC DNA]</scope>
    <source>
        <strain evidence="15">SDA103</strain>
    </source>
</reference>
<dbReference type="InterPro" id="IPR008271">
    <property type="entry name" value="Ser/Thr_kinase_AS"/>
</dbReference>
<dbReference type="GO" id="GO:0005783">
    <property type="term" value="C:endoplasmic reticulum"/>
    <property type="evidence" value="ECO:0007669"/>
    <property type="project" value="UniProtKB-SubCell"/>
</dbReference>
<proteinExistence type="inferred from homology"/>
<dbReference type="PROSITE" id="PS00108">
    <property type="entry name" value="PROTEIN_KINASE_ST"/>
    <property type="match status" value="1"/>
</dbReference>
<dbReference type="SMART" id="SM00220">
    <property type="entry name" value="S_TKc"/>
    <property type="match status" value="1"/>
</dbReference>
<dbReference type="EC" id="2.7.11.1" evidence="3"/>
<dbReference type="Gene3D" id="1.10.510.10">
    <property type="entry name" value="Transferase(Phosphotransferase) domain 1"/>
    <property type="match status" value="1"/>
</dbReference>
<comment type="catalytic activity">
    <reaction evidence="12">
        <text>L-threonyl-[protein] + ATP = O-phospho-L-threonyl-[protein] + ADP + H(+)</text>
        <dbReference type="Rhea" id="RHEA:46608"/>
        <dbReference type="Rhea" id="RHEA-COMP:11060"/>
        <dbReference type="Rhea" id="RHEA-COMP:11605"/>
        <dbReference type="ChEBI" id="CHEBI:15378"/>
        <dbReference type="ChEBI" id="CHEBI:30013"/>
        <dbReference type="ChEBI" id="CHEBI:30616"/>
        <dbReference type="ChEBI" id="CHEBI:61977"/>
        <dbReference type="ChEBI" id="CHEBI:456216"/>
        <dbReference type="EC" id="2.7.11.1"/>
    </reaction>
</comment>
<keyword evidence="9" id="KW-0256">Endoplasmic reticulum</keyword>
<keyword evidence="5" id="KW-0723">Serine/threonine-protein kinase</keyword>
<evidence type="ECO:0000256" key="13">
    <source>
        <dbReference type="ARBA" id="ARBA00048679"/>
    </source>
</evidence>
<dbReference type="PANTHER" id="PTHR22984:SF11">
    <property type="entry name" value="AURORA KINASE-RELATED"/>
    <property type="match status" value="1"/>
</dbReference>
<dbReference type="InterPro" id="IPR024298">
    <property type="entry name" value="Sec16_Sec23-bd"/>
</dbReference>
<dbReference type="GO" id="GO:0016192">
    <property type="term" value="P:vesicle-mediated transport"/>
    <property type="evidence" value="ECO:0007669"/>
    <property type="project" value="UniProtKB-KW"/>
</dbReference>
<dbReference type="SUPFAM" id="SSF56112">
    <property type="entry name" value="Protein kinase-like (PK-like)"/>
    <property type="match status" value="1"/>
</dbReference>
<evidence type="ECO:0000313" key="15">
    <source>
        <dbReference type="Proteomes" id="UP000221080"/>
    </source>
</evidence>
<comment type="subcellular location">
    <subcellularLocation>
        <location evidence="1">Endoplasmic reticulum</location>
    </subcellularLocation>
</comment>
<reference evidence="16" key="2">
    <citation type="submission" date="2025-08" db="UniProtKB">
        <authorList>
            <consortium name="RefSeq"/>
        </authorList>
    </citation>
    <scope>IDENTIFICATION</scope>
    <source>
        <tissue evidence="16">Blood</tissue>
    </source>
</reference>
<evidence type="ECO:0000256" key="6">
    <source>
        <dbReference type="ARBA" id="ARBA00022679"/>
    </source>
</evidence>
<keyword evidence="10" id="KW-0067">ATP-binding</keyword>
<evidence type="ECO:0000313" key="16">
    <source>
        <dbReference type="RefSeq" id="XP_053538623.1"/>
    </source>
</evidence>
<sequence>MQKEELMRFIQDKCQECFLHLDQPEQQKSYFFWSIMEYICNRNGQVMMSEISSLLFKGYGLLRRKLGRVEKQEDWCIPLAVLLCSAAPKDELREAIIEMGDMFASRKWSYAAHICYVLAQLELGSHPRFTLIGCDRMPDSKSALREAIERTEVYEYVLSLTTGFGQPHFQDFKYVHPCYLTEAGLCAKVLDYCERVATTVLSFPHCIQGSVMELVIWLSERLLQEEWKNEAEEPKWLKEFHQMLEDRAALCSSSDNQEQCSFESEEPVNLQFHPSDHDEFDSRYTMGEMLGTGGFGYVYAGVHKADGKPAFFFFTTCGPTKTLARICCLLQFRKNRYQSTAEKQVPSRFKKVAIKCMDRNPYDEFITIPGDTRRLPLEVALMEMVSKPPGCENVVKLLEWFKMSTFYILVLEQPVPCTDLYHYCKRNRQLPEPVARKLMWQVVQAAHHCCTHGVFHSDIKPQNILIKTDTLEVKLIDFGCGDLLTNEPYKSFSGTPIYSPPECILNRDYFGVPATVWSLGVVLFFLVTGKDPFNSDKEVVKGNLRLHSDLPVGCCELIKWCLEKDPNHRPTLTQIRNHRWFKEGLQDTVLTKFRQNFTELRHAVIV</sequence>
<dbReference type="KEGG" id="ipu:128628788"/>
<comment type="similarity">
    <text evidence="2">Belongs to the protein kinase superfamily. CAMK Ser/Thr protein kinase family. PIM subfamily.</text>
</comment>
<comment type="catalytic activity">
    <reaction evidence="13">
        <text>L-seryl-[protein] + ATP = O-phospho-L-seryl-[protein] + ADP + H(+)</text>
        <dbReference type="Rhea" id="RHEA:17989"/>
        <dbReference type="Rhea" id="RHEA-COMP:9863"/>
        <dbReference type="Rhea" id="RHEA-COMP:11604"/>
        <dbReference type="ChEBI" id="CHEBI:15378"/>
        <dbReference type="ChEBI" id="CHEBI:29999"/>
        <dbReference type="ChEBI" id="CHEBI:30616"/>
        <dbReference type="ChEBI" id="CHEBI:83421"/>
        <dbReference type="ChEBI" id="CHEBI:456216"/>
        <dbReference type="EC" id="2.7.11.1"/>
    </reaction>
</comment>
<evidence type="ECO:0000259" key="14">
    <source>
        <dbReference type="PROSITE" id="PS50011"/>
    </source>
</evidence>
<evidence type="ECO:0000256" key="10">
    <source>
        <dbReference type="ARBA" id="ARBA00022840"/>
    </source>
</evidence>
<keyword evidence="4" id="KW-0813">Transport</keyword>
<keyword evidence="15" id="KW-1185">Reference proteome</keyword>
<feature type="domain" description="Protein kinase" evidence="14">
    <location>
        <begin position="284"/>
        <end position="581"/>
    </location>
</feature>
<evidence type="ECO:0000256" key="11">
    <source>
        <dbReference type="ARBA" id="ARBA00022892"/>
    </source>
</evidence>
<keyword evidence="6" id="KW-0808">Transferase</keyword>
<accession>A0A9F7TKH2</accession>
<keyword evidence="7" id="KW-0547">Nucleotide-binding</keyword>
<dbReference type="OrthoDB" id="8756238at2759"/>
<evidence type="ECO:0000256" key="3">
    <source>
        <dbReference type="ARBA" id="ARBA00012513"/>
    </source>
</evidence>
<dbReference type="InterPro" id="IPR000719">
    <property type="entry name" value="Prot_kinase_dom"/>
</dbReference>
<gene>
    <name evidence="16" type="primary">LOC128628788</name>
</gene>
<keyword evidence="8" id="KW-0418">Kinase</keyword>
<evidence type="ECO:0000256" key="7">
    <source>
        <dbReference type="ARBA" id="ARBA00022741"/>
    </source>
</evidence>
<dbReference type="GO" id="GO:0043066">
    <property type="term" value="P:negative regulation of apoptotic process"/>
    <property type="evidence" value="ECO:0007669"/>
    <property type="project" value="TreeGrafter"/>
</dbReference>
<evidence type="ECO:0000256" key="9">
    <source>
        <dbReference type="ARBA" id="ARBA00022824"/>
    </source>
</evidence>
<name>A0A9F7TKH2_ICTPU</name>
<evidence type="ECO:0000256" key="2">
    <source>
        <dbReference type="ARBA" id="ARBA00005505"/>
    </source>
</evidence>
<dbReference type="Pfam" id="PF00069">
    <property type="entry name" value="Pkinase"/>
    <property type="match status" value="1"/>
</dbReference>